<dbReference type="InterPro" id="IPR037143">
    <property type="entry name" value="4-PPantetheinyl_Trfase_dom_sf"/>
</dbReference>
<evidence type="ECO:0000259" key="3">
    <source>
        <dbReference type="Pfam" id="PF01648"/>
    </source>
</evidence>
<dbReference type="RefSeq" id="WP_345491713.1">
    <property type="nucleotide sequence ID" value="NZ_BAABHY010000005.1"/>
</dbReference>
<dbReference type="InterPro" id="IPR008278">
    <property type="entry name" value="4-PPantetheinyl_Trfase_dom"/>
</dbReference>
<evidence type="ECO:0000313" key="5">
    <source>
        <dbReference type="Proteomes" id="UP001500171"/>
    </source>
</evidence>
<dbReference type="PANTHER" id="PTHR12215">
    <property type="entry name" value="PHOSPHOPANTETHEINE TRANSFERASE"/>
    <property type="match status" value="1"/>
</dbReference>
<accession>A0ABP9NF47</accession>
<evidence type="ECO:0000313" key="4">
    <source>
        <dbReference type="EMBL" id="GAA5112697.1"/>
    </source>
</evidence>
<dbReference type="Proteomes" id="UP001500171">
    <property type="component" value="Unassembled WGS sequence"/>
</dbReference>
<dbReference type="SUPFAM" id="SSF56214">
    <property type="entry name" value="4'-phosphopantetheinyl transferase"/>
    <property type="match status" value="2"/>
</dbReference>
<organism evidence="4 5">
    <name type="scientific">Orbus sasakiae</name>
    <dbReference type="NCBI Taxonomy" id="1078475"/>
    <lineage>
        <taxon>Bacteria</taxon>
        <taxon>Pseudomonadati</taxon>
        <taxon>Pseudomonadota</taxon>
        <taxon>Gammaproteobacteria</taxon>
        <taxon>Orbales</taxon>
        <taxon>Orbaceae</taxon>
        <taxon>Orbus</taxon>
    </lineage>
</organism>
<gene>
    <name evidence="4" type="ORF">GCM10023211_19710</name>
</gene>
<sequence length="213" mass="24403">MSKNFVFIQSANLDDLPLASMLSSPLLSEQVRTQAARLSGVRQTQFVACRYLLAEILNHYFDISYLPNIVIGNNQRPQFDKANLPDFNISHSHNYVAVGVSSQGRLGLDIEFKRTRKNFMAIAKQFFSAQENQWLNEQADPLDAFWQLWTLRESALKLYAKGVWQMKEMQIEMPKQRITAEFAEAFYAHHQTVGAICLSVCSNQPIDILEINQ</sequence>
<dbReference type="EMBL" id="BAABHY010000005">
    <property type="protein sequence ID" value="GAA5112697.1"/>
    <property type="molecule type" value="Genomic_DNA"/>
</dbReference>
<dbReference type="InterPro" id="IPR050559">
    <property type="entry name" value="P-Pant_transferase_sf"/>
</dbReference>
<dbReference type="Pfam" id="PF01648">
    <property type="entry name" value="ACPS"/>
    <property type="match status" value="1"/>
</dbReference>
<keyword evidence="5" id="KW-1185">Reference proteome</keyword>
<proteinExistence type="inferred from homology"/>
<protein>
    <recommendedName>
        <fullName evidence="3">4'-phosphopantetheinyl transferase domain-containing protein</fullName>
    </recommendedName>
</protein>
<comment type="similarity">
    <text evidence="1">Belongs to the P-Pant transferase superfamily. Gsp/Sfp/HetI/AcpT family.</text>
</comment>
<dbReference type="PANTHER" id="PTHR12215:SF10">
    <property type="entry name" value="L-AMINOADIPATE-SEMIALDEHYDE DEHYDROGENASE-PHOSPHOPANTETHEINYL TRANSFERASE"/>
    <property type="match status" value="1"/>
</dbReference>
<evidence type="ECO:0000256" key="1">
    <source>
        <dbReference type="ARBA" id="ARBA00010990"/>
    </source>
</evidence>
<reference evidence="5" key="1">
    <citation type="journal article" date="2019" name="Int. J. Syst. Evol. Microbiol.">
        <title>The Global Catalogue of Microorganisms (GCM) 10K type strain sequencing project: providing services to taxonomists for standard genome sequencing and annotation.</title>
        <authorList>
            <consortium name="The Broad Institute Genomics Platform"/>
            <consortium name="The Broad Institute Genome Sequencing Center for Infectious Disease"/>
            <person name="Wu L."/>
            <person name="Ma J."/>
        </authorList>
    </citation>
    <scope>NUCLEOTIDE SEQUENCE [LARGE SCALE GENOMIC DNA]</scope>
    <source>
        <strain evidence="5">JCM 18050</strain>
    </source>
</reference>
<comment type="caution">
    <text evidence="4">The sequence shown here is derived from an EMBL/GenBank/DDBJ whole genome shotgun (WGS) entry which is preliminary data.</text>
</comment>
<name>A0ABP9NF47_9GAMM</name>
<feature type="domain" description="4'-phosphopantetheinyl transferase" evidence="3">
    <location>
        <begin position="106"/>
        <end position="190"/>
    </location>
</feature>
<evidence type="ECO:0000256" key="2">
    <source>
        <dbReference type="ARBA" id="ARBA00022679"/>
    </source>
</evidence>
<keyword evidence="2" id="KW-0808">Transferase</keyword>
<dbReference type="Gene3D" id="3.90.470.20">
    <property type="entry name" value="4'-phosphopantetheinyl transferase domain"/>
    <property type="match status" value="2"/>
</dbReference>